<keyword evidence="3" id="KW-0349">Heme</keyword>
<name>A0A3B0YVF8_9ZZZZ</name>
<dbReference type="PANTHER" id="PTHR33751">
    <property type="entry name" value="CBB3-TYPE CYTOCHROME C OXIDASE SUBUNIT FIXP"/>
    <property type="match status" value="1"/>
</dbReference>
<evidence type="ECO:0000256" key="2">
    <source>
        <dbReference type="ARBA" id="ARBA00022448"/>
    </source>
</evidence>
<comment type="subcellular location">
    <subcellularLocation>
        <location evidence="1">Periplasm</location>
    </subcellularLocation>
</comment>
<dbReference type="Gene3D" id="1.10.760.10">
    <property type="entry name" value="Cytochrome c-like domain"/>
    <property type="match status" value="2"/>
</dbReference>
<dbReference type="AlphaFoldDB" id="A0A3B0YVF8"/>
<feature type="domain" description="Cytochrome c" evidence="8">
    <location>
        <begin position="23"/>
        <end position="102"/>
    </location>
</feature>
<dbReference type="PIRSF" id="PIRSF000005">
    <property type="entry name" value="Cytochrome_c4"/>
    <property type="match status" value="1"/>
</dbReference>
<sequence>MLIKKYLMIIAASLIITVHANAADIKAGEAFSANCVSCHGNAGISPGAEVPNLAGQKPGYIVARINTFRQASQGDSLMHGLAKLLNNPEDIENVAAYYGSLPRANYSSPNKSLIAVGKKIYFDTYKCYMCHGDDGMGESNPKGVTSPMVVGQTKRYILKELYAFRSNKRVSREGYMMNLILPSISEEDIDALAEYLSSQ</sequence>
<dbReference type="GO" id="GO:0009055">
    <property type="term" value="F:electron transfer activity"/>
    <property type="evidence" value="ECO:0007669"/>
    <property type="project" value="InterPro"/>
</dbReference>
<proteinExistence type="predicted"/>
<dbReference type="GO" id="GO:0042597">
    <property type="term" value="C:periplasmic space"/>
    <property type="evidence" value="ECO:0007669"/>
    <property type="project" value="UniProtKB-SubCell"/>
</dbReference>
<evidence type="ECO:0000256" key="3">
    <source>
        <dbReference type="ARBA" id="ARBA00022617"/>
    </source>
</evidence>
<keyword evidence="4" id="KW-0479">Metal-binding</keyword>
<dbReference type="Pfam" id="PF00034">
    <property type="entry name" value="Cytochrom_C"/>
    <property type="match status" value="1"/>
</dbReference>
<dbReference type="EMBL" id="UOFP01000077">
    <property type="protein sequence ID" value="VAW84995.1"/>
    <property type="molecule type" value="Genomic_DNA"/>
</dbReference>
<keyword evidence="6" id="KW-0249">Electron transport</keyword>
<gene>
    <name evidence="9" type="ORF">MNBD_GAMMA18-802</name>
</gene>
<dbReference type="PANTHER" id="PTHR33751:SF9">
    <property type="entry name" value="CYTOCHROME C4"/>
    <property type="match status" value="1"/>
</dbReference>
<dbReference type="PROSITE" id="PS51007">
    <property type="entry name" value="CYTC"/>
    <property type="match status" value="2"/>
</dbReference>
<dbReference type="InterPro" id="IPR024167">
    <property type="entry name" value="Cytochrome_c4-like"/>
</dbReference>
<evidence type="ECO:0000259" key="8">
    <source>
        <dbReference type="PROSITE" id="PS51007"/>
    </source>
</evidence>
<evidence type="ECO:0000256" key="4">
    <source>
        <dbReference type="ARBA" id="ARBA00022723"/>
    </source>
</evidence>
<evidence type="ECO:0000256" key="7">
    <source>
        <dbReference type="ARBA" id="ARBA00023004"/>
    </source>
</evidence>
<accession>A0A3B0YVF8</accession>
<keyword evidence="5" id="KW-0574">Periplasm</keyword>
<organism evidence="9">
    <name type="scientific">hydrothermal vent metagenome</name>
    <dbReference type="NCBI Taxonomy" id="652676"/>
    <lineage>
        <taxon>unclassified sequences</taxon>
        <taxon>metagenomes</taxon>
        <taxon>ecological metagenomes</taxon>
    </lineage>
</organism>
<dbReference type="GO" id="GO:0020037">
    <property type="term" value="F:heme binding"/>
    <property type="evidence" value="ECO:0007669"/>
    <property type="project" value="InterPro"/>
</dbReference>
<protein>
    <recommendedName>
        <fullName evidence="8">Cytochrome c domain-containing protein</fullName>
    </recommendedName>
</protein>
<evidence type="ECO:0000256" key="5">
    <source>
        <dbReference type="ARBA" id="ARBA00022764"/>
    </source>
</evidence>
<keyword evidence="7" id="KW-0408">Iron</keyword>
<evidence type="ECO:0000256" key="6">
    <source>
        <dbReference type="ARBA" id="ARBA00022982"/>
    </source>
</evidence>
<keyword evidence="2" id="KW-0813">Transport</keyword>
<reference evidence="9" key="1">
    <citation type="submission" date="2018-06" db="EMBL/GenBank/DDBJ databases">
        <authorList>
            <person name="Zhirakovskaya E."/>
        </authorList>
    </citation>
    <scope>NUCLEOTIDE SEQUENCE</scope>
</reference>
<dbReference type="InterPro" id="IPR009056">
    <property type="entry name" value="Cyt_c-like_dom"/>
</dbReference>
<evidence type="ECO:0000256" key="1">
    <source>
        <dbReference type="ARBA" id="ARBA00004418"/>
    </source>
</evidence>
<dbReference type="InterPro" id="IPR036909">
    <property type="entry name" value="Cyt_c-like_dom_sf"/>
</dbReference>
<dbReference type="InterPro" id="IPR050597">
    <property type="entry name" value="Cytochrome_c_Oxidase_Subunit"/>
</dbReference>
<dbReference type="SUPFAM" id="SSF46626">
    <property type="entry name" value="Cytochrome c"/>
    <property type="match status" value="2"/>
</dbReference>
<dbReference type="Pfam" id="PF13442">
    <property type="entry name" value="Cytochrome_CBB3"/>
    <property type="match status" value="1"/>
</dbReference>
<feature type="domain" description="Cytochrome c" evidence="8">
    <location>
        <begin position="112"/>
        <end position="199"/>
    </location>
</feature>
<evidence type="ECO:0000313" key="9">
    <source>
        <dbReference type="EMBL" id="VAW84995.1"/>
    </source>
</evidence>
<dbReference type="GO" id="GO:0005506">
    <property type="term" value="F:iron ion binding"/>
    <property type="evidence" value="ECO:0007669"/>
    <property type="project" value="InterPro"/>
</dbReference>